<evidence type="ECO:0000259" key="12">
    <source>
        <dbReference type="Pfam" id="PF13288"/>
    </source>
</evidence>
<dbReference type="PANTHER" id="PTHR30525:SF0">
    <property type="entry name" value="1-DEOXY-D-XYLULOSE 5-PHOSPHATE REDUCTOISOMERASE, CHLOROPLASTIC"/>
    <property type="match status" value="1"/>
</dbReference>
<feature type="binding site" evidence="9">
    <location>
        <position position="217"/>
    </location>
    <ligand>
        <name>1-deoxy-D-xylulose 5-phosphate</name>
        <dbReference type="ChEBI" id="CHEBI:57792"/>
    </ligand>
</feature>
<feature type="binding site" evidence="9">
    <location>
        <position position="12"/>
    </location>
    <ligand>
        <name>NADPH</name>
        <dbReference type="ChEBI" id="CHEBI:57783"/>
    </ligand>
</feature>
<feature type="binding site" evidence="9">
    <location>
        <position position="208"/>
    </location>
    <ligand>
        <name>1-deoxy-D-xylulose 5-phosphate</name>
        <dbReference type="ChEBI" id="CHEBI:57792"/>
    </ligand>
</feature>
<feature type="binding site" evidence="9">
    <location>
        <position position="217"/>
    </location>
    <ligand>
        <name>Mn(2+)</name>
        <dbReference type="ChEBI" id="CHEBI:29035"/>
    </ligand>
</feature>
<dbReference type="InterPro" id="IPR003821">
    <property type="entry name" value="DXP_reductoisomerase"/>
</dbReference>
<organism evidence="13 14">
    <name type="scientific">Methylobacterium radiotolerans</name>
    <dbReference type="NCBI Taxonomy" id="31998"/>
    <lineage>
        <taxon>Bacteria</taxon>
        <taxon>Pseudomonadati</taxon>
        <taxon>Pseudomonadota</taxon>
        <taxon>Alphaproteobacteria</taxon>
        <taxon>Hyphomicrobiales</taxon>
        <taxon>Methylobacteriaceae</taxon>
        <taxon>Methylobacterium</taxon>
    </lineage>
</organism>
<keyword evidence="6 9" id="KW-0464">Manganese</keyword>
<protein>
    <recommendedName>
        <fullName evidence="9">1-deoxy-D-xylulose 5-phosphate reductoisomerase</fullName>
        <shortName evidence="9">DXP reductoisomerase</shortName>
        <ecNumber evidence="9">1.1.1.267</ecNumber>
    </recommendedName>
    <alternativeName>
        <fullName evidence="9">1-deoxyxylulose-5-phosphate reductoisomerase</fullName>
    </alternativeName>
    <alternativeName>
        <fullName evidence="9">2-C-methyl-D-erythritol 4-phosphate synthase</fullName>
    </alternativeName>
</protein>
<comment type="caution">
    <text evidence="13">The sequence shown here is derived from an EMBL/GenBank/DDBJ whole genome shotgun (WGS) entry which is preliminary data.</text>
</comment>
<dbReference type="InterPro" id="IPR036291">
    <property type="entry name" value="NAD(P)-bd_dom_sf"/>
</dbReference>
<gene>
    <name evidence="9" type="primary">dxr</name>
    <name evidence="13" type="ORF">ABIC20_007132</name>
</gene>
<evidence type="ECO:0000256" key="5">
    <source>
        <dbReference type="ARBA" id="ARBA00023002"/>
    </source>
</evidence>
<feature type="binding site" evidence="9">
    <location>
        <position position="148"/>
    </location>
    <ligand>
        <name>Mn(2+)</name>
        <dbReference type="ChEBI" id="CHEBI:29035"/>
    </ligand>
</feature>
<dbReference type="NCBIfam" id="TIGR00243">
    <property type="entry name" value="Dxr"/>
    <property type="match status" value="1"/>
</dbReference>
<dbReference type="InterPro" id="IPR013512">
    <property type="entry name" value="DXP_reductoisomerase_N"/>
</dbReference>
<feature type="binding site" evidence="9">
    <location>
        <position position="195"/>
    </location>
    <ligand>
        <name>1-deoxy-D-xylulose 5-phosphate</name>
        <dbReference type="ChEBI" id="CHEBI:57792"/>
    </ligand>
</feature>
<comment type="cofactor">
    <cofactor evidence="9">
        <name>Mg(2+)</name>
        <dbReference type="ChEBI" id="CHEBI:18420"/>
    </cofactor>
    <cofactor evidence="9">
        <name>Mn(2+)</name>
        <dbReference type="ChEBI" id="CHEBI:29035"/>
    </cofactor>
</comment>
<feature type="binding site" evidence="9">
    <location>
        <position position="213"/>
    </location>
    <ligand>
        <name>1-deoxy-D-xylulose 5-phosphate</name>
        <dbReference type="ChEBI" id="CHEBI:57792"/>
    </ligand>
</feature>
<feature type="domain" description="1-deoxy-D-xylulose 5-phosphate reductoisomerase C-terminal" evidence="11">
    <location>
        <begin position="142"/>
        <end position="225"/>
    </location>
</feature>
<feature type="binding site" evidence="9">
    <location>
        <position position="214"/>
    </location>
    <ligand>
        <name>1-deoxy-D-xylulose 5-phosphate</name>
        <dbReference type="ChEBI" id="CHEBI:57792"/>
    </ligand>
</feature>
<dbReference type="Pfam" id="PF13288">
    <property type="entry name" value="DXPR_C"/>
    <property type="match status" value="1"/>
</dbReference>
<dbReference type="InterPro" id="IPR036169">
    <property type="entry name" value="DXPR_C_sf"/>
</dbReference>
<feature type="binding site" evidence="9">
    <location>
        <position position="121"/>
    </location>
    <ligand>
        <name>1-deoxy-D-xylulose 5-phosphate</name>
        <dbReference type="ChEBI" id="CHEBI:57792"/>
    </ligand>
</feature>
<dbReference type="Proteomes" id="UP001549119">
    <property type="component" value="Unassembled WGS sequence"/>
</dbReference>
<comment type="catalytic activity">
    <reaction evidence="8">
        <text>2-C-methyl-D-erythritol 4-phosphate + NADP(+) = 1-deoxy-D-xylulose 5-phosphate + NADPH + H(+)</text>
        <dbReference type="Rhea" id="RHEA:13717"/>
        <dbReference type="ChEBI" id="CHEBI:15378"/>
        <dbReference type="ChEBI" id="CHEBI:57783"/>
        <dbReference type="ChEBI" id="CHEBI:57792"/>
        <dbReference type="ChEBI" id="CHEBI:58262"/>
        <dbReference type="ChEBI" id="CHEBI:58349"/>
        <dbReference type="EC" id="1.1.1.267"/>
    </reaction>
    <physiologicalReaction direction="right-to-left" evidence="8">
        <dbReference type="Rhea" id="RHEA:13719"/>
    </physiologicalReaction>
</comment>
<comment type="function">
    <text evidence="9">Catalyzes the NADPH-dependent rearrangement and reduction of 1-deoxy-D-xylulose-5-phosphate (DXP) to 2-C-methyl-D-erythritol 4-phosphate (MEP).</text>
</comment>
<keyword evidence="4 9" id="KW-0521">NADP</keyword>
<comment type="caution">
    <text evidence="9">Lacks conserved residue(s) required for the propagation of feature annotation.</text>
</comment>
<dbReference type="InterPro" id="IPR013644">
    <property type="entry name" value="DXP_reductoisomerase_C"/>
</dbReference>
<dbReference type="InterPro" id="IPR026877">
    <property type="entry name" value="DXPR_C"/>
</dbReference>
<dbReference type="PANTHER" id="PTHR30525">
    <property type="entry name" value="1-DEOXY-D-XYLULOSE 5-PHOSPHATE REDUCTOISOMERASE"/>
    <property type="match status" value="1"/>
</dbReference>
<evidence type="ECO:0000313" key="14">
    <source>
        <dbReference type="Proteomes" id="UP001549119"/>
    </source>
</evidence>
<feature type="binding site" evidence="9">
    <location>
        <position position="13"/>
    </location>
    <ligand>
        <name>NADPH</name>
        <dbReference type="ChEBI" id="CHEBI:57783"/>
    </ligand>
</feature>
<evidence type="ECO:0000256" key="9">
    <source>
        <dbReference type="HAMAP-Rule" id="MF_00183"/>
    </source>
</evidence>
<dbReference type="SUPFAM" id="SSF69055">
    <property type="entry name" value="1-deoxy-D-xylulose-5-phosphate reductoisomerase, C-terminal domain"/>
    <property type="match status" value="1"/>
</dbReference>
<evidence type="ECO:0000259" key="10">
    <source>
        <dbReference type="Pfam" id="PF02670"/>
    </source>
</evidence>
<feature type="binding site" evidence="9">
    <location>
        <position position="36"/>
    </location>
    <ligand>
        <name>NADPH</name>
        <dbReference type="ChEBI" id="CHEBI:57783"/>
    </ligand>
</feature>
<evidence type="ECO:0000259" key="11">
    <source>
        <dbReference type="Pfam" id="PF08436"/>
    </source>
</evidence>
<dbReference type="Gene3D" id="3.40.50.720">
    <property type="entry name" value="NAD(P)-binding Rossmann-like Domain"/>
    <property type="match status" value="1"/>
</dbReference>
<keyword evidence="3 9" id="KW-0479">Metal-binding</keyword>
<keyword evidence="9" id="KW-0460">Magnesium</keyword>
<feature type="binding site" evidence="9">
    <location>
        <position position="148"/>
    </location>
    <ligand>
        <name>1-deoxy-D-xylulose 5-phosphate</name>
        <dbReference type="ChEBI" id="CHEBI:57792"/>
    </ligand>
</feature>
<evidence type="ECO:0000256" key="8">
    <source>
        <dbReference type="ARBA" id="ARBA00048543"/>
    </source>
</evidence>
<evidence type="ECO:0000256" key="4">
    <source>
        <dbReference type="ARBA" id="ARBA00022857"/>
    </source>
</evidence>
<evidence type="ECO:0000313" key="13">
    <source>
        <dbReference type="EMBL" id="MET3869747.1"/>
    </source>
</evidence>
<name>A0ABV2NTA2_9HYPH</name>
<dbReference type="Pfam" id="PF02670">
    <property type="entry name" value="DXP_reductoisom"/>
    <property type="match status" value="1"/>
</dbReference>
<feature type="binding site" evidence="9">
    <location>
        <position position="172"/>
    </location>
    <ligand>
        <name>1-deoxy-D-xylulose 5-phosphate</name>
        <dbReference type="ChEBI" id="CHEBI:57792"/>
    </ligand>
</feature>
<dbReference type="GO" id="GO:0030604">
    <property type="term" value="F:1-deoxy-D-xylulose-5-phosphate reductoisomerase activity"/>
    <property type="evidence" value="ECO:0007669"/>
    <property type="project" value="UniProtKB-EC"/>
</dbReference>
<feature type="domain" description="DXP reductoisomerase C-terminal" evidence="12">
    <location>
        <begin position="257"/>
        <end position="372"/>
    </location>
</feature>
<evidence type="ECO:0000256" key="6">
    <source>
        <dbReference type="ARBA" id="ARBA00023211"/>
    </source>
</evidence>
<sequence>MKSITILGCSGSIGTSALAFMRQHKDEFSLKAASFASSWKEAVSIYKEFAPEVVAFADGGAADEFKAASGAKCHIVTGPNAAAEIASMKADVVLAAISGSAGFPSVHAAVKAGNRVALANKEALVCGGTKLLALAEAHSSEIIPVDSEHSAIFQCMKLGQKSELRRILLTASGGPFRDWNKERIAAARPHEALQHPNWRMGPKNSLDSATLANKGLELIEACYFFGVPENQVNVLINPSSLLHSAVSFIDGSMVALLGHNDMKNAIGYALAYPKRMRTGIDDLDLSAIGSLEFRVVDQDRFPCLGLARAAVASGPGATMMFNAANEAAGRLYLDGCISYYDINQIISEALSLDTSVFDVDLNEIMDADREAKVLVSDISSSFVAKRGR</sequence>
<dbReference type="Gene3D" id="1.10.1740.10">
    <property type="match status" value="1"/>
</dbReference>
<dbReference type="EMBL" id="JBEPNW010000005">
    <property type="protein sequence ID" value="MET3869747.1"/>
    <property type="molecule type" value="Genomic_DNA"/>
</dbReference>
<accession>A0ABV2NTA2</accession>
<keyword evidence="7 9" id="KW-0414">Isoprene biosynthesis</keyword>
<comment type="pathway">
    <text evidence="1 9">Isoprenoid biosynthesis; isopentenyl diphosphate biosynthesis via DXP pathway; isopentenyl diphosphate from 1-deoxy-D-xylulose 5-phosphate: step 1/6.</text>
</comment>
<proteinExistence type="inferred from homology"/>
<dbReference type="SUPFAM" id="SSF51735">
    <property type="entry name" value="NAD(P)-binding Rossmann-fold domains"/>
    <property type="match status" value="1"/>
</dbReference>
<dbReference type="RefSeq" id="WP_209651376.1">
    <property type="nucleotide sequence ID" value="NZ_JBEPNV010000003.1"/>
</dbReference>
<feature type="domain" description="1-deoxy-D-xylulose 5-phosphate reductoisomerase N-terminal" evidence="10">
    <location>
        <begin position="4"/>
        <end position="128"/>
    </location>
</feature>
<feature type="binding site" evidence="9">
    <location>
        <position position="11"/>
    </location>
    <ligand>
        <name>NADPH</name>
        <dbReference type="ChEBI" id="CHEBI:57783"/>
    </ligand>
</feature>
<evidence type="ECO:0000256" key="3">
    <source>
        <dbReference type="ARBA" id="ARBA00022723"/>
    </source>
</evidence>
<feature type="binding site" evidence="9">
    <location>
        <position position="122"/>
    </location>
    <ligand>
        <name>NADPH</name>
        <dbReference type="ChEBI" id="CHEBI:57783"/>
    </ligand>
</feature>
<feature type="binding site" evidence="9">
    <location>
        <position position="120"/>
    </location>
    <ligand>
        <name>NADPH</name>
        <dbReference type="ChEBI" id="CHEBI:57783"/>
    </ligand>
</feature>
<evidence type="ECO:0000256" key="1">
    <source>
        <dbReference type="ARBA" id="ARBA00005094"/>
    </source>
</evidence>
<keyword evidence="14" id="KW-1185">Reference proteome</keyword>
<reference evidence="13 14" key="1">
    <citation type="submission" date="2024-06" db="EMBL/GenBank/DDBJ databases">
        <title>Genomics of switchgrass bacterial isolates.</title>
        <authorList>
            <person name="Shade A."/>
        </authorList>
    </citation>
    <scope>NUCLEOTIDE SEQUENCE [LARGE SCALE GENOMIC DNA]</scope>
    <source>
        <strain evidence="13 14">PvP084</strain>
    </source>
</reference>
<dbReference type="EC" id="1.1.1.267" evidence="9"/>
<comment type="similarity">
    <text evidence="2 9">Belongs to the DXR family.</text>
</comment>
<dbReference type="HAMAP" id="MF_00183">
    <property type="entry name" value="DXP_reductoisom"/>
    <property type="match status" value="1"/>
</dbReference>
<dbReference type="Pfam" id="PF08436">
    <property type="entry name" value="DXP_redisom_C"/>
    <property type="match status" value="1"/>
</dbReference>
<evidence type="ECO:0000256" key="7">
    <source>
        <dbReference type="ARBA" id="ARBA00023229"/>
    </source>
</evidence>
<dbReference type="PIRSF" id="PIRSF006205">
    <property type="entry name" value="Dxp_reductismrs"/>
    <property type="match status" value="1"/>
</dbReference>
<feature type="binding site" evidence="9">
    <location>
        <position position="201"/>
    </location>
    <ligand>
        <name>NADPH</name>
        <dbReference type="ChEBI" id="CHEBI:57783"/>
    </ligand>
</feature>
<feature type="binding site" evidence="9">
    <location>
        <position position="147"/>
    </location>
    <ligand>
        <name>1-deoxy-D-xylulose 5-phosphate</name>
        <dbReference type="ChEBI" id="CHEBI:57792"/>
    </ligand>
</feature>
<dbReference type="SUPFAM" id="SSF55347">
    <property type="entry name" value="Glyceraldehyde-3-phosphate dehydrogenase-like, C-terminal domain"/>
    <property type="match status" value="1"/>
</dbReference>
<evidence type="ECO:0000256" key="2">
    <source>
        <dbReference type="ARBA" id="ARBA00006825"/>
    </source>
</evidence>
<feature type="binding site" evidence="9">
    <location>
        <position position="146"/>
    </location>
    <ligand>
        <name>Mn(2+)</name>
        <dbReference type="ChEBI" id="CHEBI:29035"/>
    </ligand>
</feature>
<keyword evidence="5 9" id="KW-0560">Oxidoreductase</keyword>